<accession>A0ACB8DV92</accession>
<gene>
    <name evidence="1" type="ORF">HPB49_004946</name>
</gene>
<protein>
    <submittedName>
        <fullName evidence="1">Uncharacterized protein</fullName>
    </submittedName>
</protein>
<evidence type="ECO:0000313" key="1">
    <source>
        <dbReference type="EMBL" id="KAH7978271.1"/>
    </source>
</evidence>
<proteinExistence type="predicted"/>
<keyword evidence="2" id="KW-1185">Reference proteome</keyword>
<organism evidence="1 2">
    <name type="scientific">Dermacentor silvarum</name>
    <name type="common">Tick</name>
    <dbReference type="NCBI Taxonomy" id="543639"/>
    <lineage>
        <taxon>Eukaryota</taxon>
        <taxon>Metazoa</taxon>
        <taxon>Ecdysozoa</taxon>
        <taxon>Arthropoda</taxon>
        <taxon>Chelicerata</taxon>
        <taxon>Arachnida</taxon>
        <taxon>Acari</taxon>
        <taxon>Parasitiformes</taxon>
        <taxon>Ixodida</taxon>
        <taxon>Ixodoidea</taxon>
        <taxon>Ixodidae</taxon>
        <taxon>Rhipicephalinae</taxon>
        <taxon>Dermacentor</taxon>
    </lineage>
</organism>
<evidence type="ECO:0000313" key="2">
    <source>
        <dbReference type="Proteomes" id="UP000821865"/>
    </source>
</evidence>
<reference evidence="1" key="1">
    <citation type="submission" date="2020-05" db="EMBL/GenBank/DDBJ databases">
        <title>Large-scale comparative analyses of tick genomes elucidate their genetic diversity and vector capacities.</title>
        <authorList>
            <person name="Jia N."/>
            <person name="Wang J."/>
            <person name="Shi W."/>
            <person name="Du L."/>
            <person name="Sun Y."/>
            <person name="Zhan W."/>
            <person name="Jiang J."/>
            <person name="Wang Q."/>
            <person name="Zhang B."/>
            <person name="Ji P."/>
            <person name="Sakyi L.B."/>
            <person name="Cui X."/>
            <person name="Yuan T."/>
            <person name="Jiang B."/>
            <person name="Yang W."/>
            <person name="Lam T.T.-Y."/>
            <person name="Chang Q."/>
            <person name="Ding S."/>
            <person name="Wang X."/>
            <person name="Zhu J."/>
            <person name="Ruan X."/>
            <person name="Zhao L."/>
            <person name="Wei J."/>
            <person name="Que T."/>
            <person name="Du C."/>
            <person name="Cheng J."/>
            <person name="Dai P."/>
            <person name="Han X."/>
            <person name="Huang E."/>
            <person name="Gao Y."/>
            <person name="Liu J."/>
            <person name="Shao H."/>
            <person name="Ye R."/>
            <person name="Li L."/>
            <person name="Wei W."/>
            <person name="Wang X."/>
            <person name="Wang C."/>
            <person name="Yang T."/>
            <person name="Huo Q."/>
            <person name="Li W."/>
            <person name="Guo W."/>
            <person name="Chen H."/>
            <person name="Zhou L."/>
            <person name="Ni X."/>
            <person name="Tian J."/>
            <person name="Zhou Y."/>
            <person name="Sheng Y."/>
            <person name="Liu T."/>
            <person name="Pan Y."/>
            <person name="Xia L."/>
            <person name="Li J."/>
            <person name="Zhao F."/>
            <person name="Cao W."/>
        </authorList>
    </citation>
    <scope>NUCLEOTIDE SEQUENCE</scope>
    <source>
        <strain evidence="1">Dsil-2018</strain>
    </source>
</reference>
<dbReference type="EMBL" id="CM023470">
    <property type="protein sequence ID" value="KAH7978271.1"/>
    <property type="molecule type" value="Genomic_DNA"/>
</dbReference>
<dbReference type="Proteomes" id="UP000821865">
    <property type="component" value="Chromosome 1"/>
</dbReference>
<name>A0ACB8DV92_DERSI</name>
<comment type="caution">
    <text evidence="1">The sequence shown here is derived from an EMBL/GenBank/DDBJ whole genome shotgun (WGS) entry which is preliminary data.</text>
</comment>
<sequence>MATQNEPRVLFCGYRRISNVQEYFKRSSLLRGGDLYAANHVYCVREELDSAVGPSEILGKCVAQMKSVEYEVRLELSAHERKIVQAYCTCKAGCRGWCKHGAALALYVNNHQHTSCTDLPCAWQKPSTRPTLDTKKSISELFPSRPIIKPILRPLSPTVVHSQFPDVNCAFRHVINFEESCAIEAPDAVVAVAAKQVDESHSDLVKNIFNNVRQLHHNFGVSTTLPLRLTKCDMLSTLSAKEKCFYQSVRLLLFRLATDYQNDGLATEDGRRGGARANQRQQDETSTARSGTDTEGDQDSDDVSPLESSAERWNSLLASEALDDQLSLIDRACSAATASGALD</sequence>